<dbReference type="PANTHER" id="PTHR46599:SF3">
    <property type="entry name" value="PIGGYBAC TRANSPOSABLE ELEMENT-DERIVED PROTEIN 4"/>
    <property type="match status" value="1"/>
</dbReference>
<evidence type="ECO:0000259" key="2">
    <source>
        <dbReference type="Pfam" id="PF13843"/>
    </source>
</evidence>
<feature type="region of interest" description="Disordered" evidence="1">
    <location>
        <begin position="245"/>
        <end position="281"/>
    </location>
</feature>
<dbReference type="PANTHER" id="PTHR46599">
    <property type="entry name" value="PIGGYBAC TRANSPOSABLE ELEMENT-DERIVED PROTEIN 4"/>
    <property type="match status" value="1"/>
</dbReference>
<keyword evidence="4" id="KW-1185">Reference proteome</keyword>
<dbReference type="Pfam" id="PF13843">
    <property type="entry name" value="DDE_Tnp_1_7"/>
    <property type="match status" value="1"/>
</dbReference>
<name>A0AAV1KYA5_9NEOP</name>
<dbReference type="AlphaFoldDB" id="A0AAV1KYA5"/>
<dbReference type="Proteomes" id="UP001314205">
    <property type="component" value="Unassembled WGS sequence"/>
</dbReference>
<feature type="compositionally biased region" description="Acidic residues" evidence="1">
    <location>
        <begin position="266"/>
        <end position="280"/>
    </location>
</feature>
<reference evidence="3 4" key="1">
    <citation type="submission" date="2023-11" db="EMBL/GenBank/DDBJ databases">
        <authorList>
            <person name="Hedman E."/>
            <person name="Englund M."/>
            <person name="Stromberg M."/>
            <person name="Nyberg Akerstrom W."/>
            <person name="Nylinder S."/>
            <person name="Jareborg N."/>
            <person name="Kallberg Y."/>
            <person name="Kronander E."/>
        </authorList>
    </citation>
    <scope>NUCLEOTIDE SEQUENCE [LARGE SCALE GENOMIC DNA]</scope>
</reference>
<dbReference type="InterPro" id="IPR029526">
    <property type="entry name" value="PGBD"/>
</dbReference>
<feature type="domain" description="PiggyBac transposable element-derived protein" evidence="2">
    <location>
        <begin position="339"/>
        <end position="701"/>
    </location>
</feature>
<comment type="caution">
    <text evidence="3">The sequence shown here is derived from an EMBL/GenBank/DDBJ whole genome shotgun (WGS) entry which is preliminary data.</text>
</comment>
<organism evidence="3 4">
    <name type="scientific">Parnassius mnemosyne</name>
    <name type="common">clouded apollo</name>
    <dbReference type="NCBI Taxonomy" id="213953"/>
    <lineage>
        <taxon>Eukaryota</taxon>
        <taxon>Metazoa</taxon>
        <taxon>Ecdysozoa</taxon>
        <taxon>Arthropoda</taxon>
        <taxon>Hexapoda</taxon>
        <taxon>Insecta</taxon>
        <taxon>Pterygota</taxon>
        <taxon>Neoptera</taxon>
        <taxon>Endopterygota</taxon>
        <taxon>Lepidoptera</taxon>
        <taxon>Glossata</taxon>
        <taxon>Ditrysia</taxon>
        <taxon>Papilionoidea</taxon>
        <taxon>Papilionidae</taxon>
        <taxon>Parnassiinae</taxon>
        <taxon>Parnassini</taxon>
        <taxon>Parnassius</taxon>
        <taxon>Driopa</taxon>
    </lineage>
</organism>
<evidence type="ECO:0000256" key="1">
    <source>
        <dbReference type="SAM" id="MobiDB-lite"/>
    </source>
</evidence>
<proteinExistence type="predicted"/>
<evidence type="ECO:0000313" key="4">
    <source>
        <dbReference type="Proteomes" id="UP001314205"/>
    </source>
</evidence>
<protein>
    <recommendedName>
        <fullName evidence="2">PiggyBac transposable element-derived protein domain-containing protein</fullName>
    </recommendedName>
</protein>
<sequence>MHRVNKRCRKMLELSFQNAQEVVDQNNSASLQEKKQIQILQDVIVKPASTSSETTTFQEPRCSSSIAFQEPSFSSTLHDTSMRVSPQVRKTYLDFTPKRKKIQKSENDVYVSPSTGNTLHVLENAEYRLATPIRKYYNLRKETPVTPNVSNLTSRTSSISDISCAKSLLCPLSNEDICAIYDTQTQNNQSSLTNLNISTIYGKDLNPDASNNNYTPNPSEKICAIYDTQTQNEQSSLTYLNIPANSAKDFEPDSSDDNYAPNSSDLETDSSYSDDSDGDDSVITYYENSSEIELVQILENTQCTENNNFDEWEDINDTKPDFDEFTDNCRPNIPDNTITPADFYSLFVTDEIIEQMVINTNNYAQDLISNLSNLKRKSRLRAWTPTTPEEMKKFLGVLLAMGLVRIPRLNDYWSKRNIYNNKYISSVMTRDRFLLILKFWHFSQESPNDTDKLKKIRDTFNKILEKMQTLLEPGRYLIIDESMIPWRGRLKFRQYIKNKSHKYGVKLYKLCTPEGYTRNCIIYTGKGDNGRETNHGKETVLRLIKGLENNGRIIITDNFYNSIDLAEELIRKKTFMCGTLRPNRKGNPKKIISIKLKRGQIVGKMNPNGVRVIKWTDKRPVHMISTCRNHNLTLKSTGKTNRITGNIIKKPQCVITYNENKKGIDFNDQMSSYYSSLKRGVKWFRKVMMEILFGTVIINSWVLYNHGKPVQMPKKNFMEAIIEALTQVPILTETANECAAMPKTNHTFENKGIKRRNCAGCYNKLRATLNSKDAQRKTKKIKSYCAECNKGYCAKCFYENHL</sequence>
<dbReference type="EMBL" id="CAVLGL010000082">
    <property type="protein sequence ID" value="CAK1587515.1"/>
    <property type="molecule type" value="Genomic_DNA"/>
</dbReference>
<gene>
    <name evidence="3" type="ORF">PARMNEM_LOCUS8325</name>
</gene>
<accession>A0AAV1KYA5</accession>
<evidence type="ECO:0000313" key="3">
    <source>
        <dbReference type="EMBL" id="CAK1587515.1"/>
    </source>
</evidence>